<evidence type="ECO:0000256" key="1">
    <source>
        <dbReference type="SAM" id="Phobius"/>
    </source>
</evidence>
<dbReference type="RefSeq" id="WP_093098030.1">
    <property type="nucleotide sequence ID" value="NZ_DAMBSL010000038.1"/>
</dbReference>
<proteinExistence type="predicted"/>
<keyword evidence="1" id="KW-0472">Membrane</keyword>
<protein>
    <submittedName>
        <fullName evidence="2">Uncharacterized protein</fullName>
    </submittedName>
</protein>
<dbReference type="EMBL" id="LT906468">
    <property type="protein sequence ID" value="SNV53322.1"/>
    <property type="molecule type" value="Genomic_DNA"/>
</dbReference>
<dbReference type="Proteomes" id="UP000215355">
    <property type="component" value="Chromosome 1"/>
</dbReference>
<gene>
    <name evidence="2" type="ORF">SAMEA4412673_02847</name>
</gene>
<organism evidence="2 3">
    <name type="scientific">Sphingobacterium mizutaii</name>
    <dbReference type="NCBI Taxonomy" id="1010"/>
    <lineage>
        <taxon>Bacteria</taxon>
        <taxon>Pseudomonadati</taxon>
        <taxon>Bacteroidota</taxon>
        <taxon>Sphingobacteriia</taxon>
        <taxon>Sphingobacteriales</taxon>
        <taxon>Sphingobacteriaceae</taxon>
        <taxon>Sphingobacterium</taxon>
    </lineage>
</organism>
<dbReference type="KEGG" id="smiz:4412673_02847"/>
<feature type="transmembrane region" description="Helical" evidence="1">
    <location>
        <begin position="37"/>
        <end position="58"/>
    </location>
</feature>
<reference evidence="2 3" key="1">
    <citation type="submission" date="2017-06" db="EMBL/GenBank/DDBJ databases">
        <authorList>
            <consortium name="Pathogen Informatics"/>
        </authorList>
    </citation>
    <scope>NUCLEOTIDE SEQUENCE [LARGE SCALE GENOMIC DNA]</scope>
    <source>
        <strain evidence="2 3">NCTC12149</strain>
    </source>
</reference>
<keyword evidence="1" id="KW-1133">Transmembrane helix</keyword>
<keyword evidence="1" id="KW-0812">Transmembrane</keyword>
<accession>A0AAJ4XD07</accession>
<evidence type="ECO:0000313" key="3">
    <source>
        <dbReference type="Proteomes" id="UP000215355"/>
    </source>
</evidence>
<sequence>MMEINFFNFFYLIAGISVLFKLILISSNIVQKDWAALKANLLILSIMLILIAIIIYYFKVYKFA</sequence>
<feature type="transmembrane region" description="Helical" evidence="1">
    <location>
        <begin position="6"/>
        <end position="25"/>
    </location>
</feature>
<dbReference type="AlphaFoldDB" id="A0AAJ4XD07"/>
<name>A0AAJ4XD07_9SPHI</name>
<evidence type="ECO:0000313" key="2">
    <source>
        <dbReference type="EMBL" id="SNV53322.1"/>
    </source>
</evidence>